<evidence type="ECO:0000256" key="4">
    <source>
        <dbReference type="ARBA" id="ARBA00022982"/>
    </source>
</evidence>
<evidence type="ECO:0000256" key="5">
    <source>
        <dbReference type="ARBA" id="ARBA00023157"/>
    </source>
</evidence>
<name>A0A923LNW1_9FIRM</name>
<dbReference type="PIRSF" id="PIRSF000077">
    <property type="entry name" value="Thioredoxin"/>
    <property type="match status" value="1"/>
</dbReference>
<dbReference type="SUPFAM" id="SSF52833">
    <property type="entry name" value="Thioredoxin-like"/>
    <property type="match status" value="1"/>
</dbReference>
<reference evidence="12" key="1">
    <citation type="submission" date="2020-08" db="EMBL/GenBank/DDBJ databases">
        <title>Genome public.</title>
        <authorList>
            <person name="Liu C."/>
            <person name="Sun Q."/>
        </authorList>
    </citation>
    <scope>NUCLEOTIDE SEQUENCE</scope>
    <source>
        <strain evidence="12">BX1005</strain>
    </source>
</reference>
<dbReference type="RefSeq" id="WP_186866352.1">
    <property type="nucleotide sequence ID" value="NZ_JACOPH010000002.1"/>
</dbReference>
<feature type="active site" description="Nucleophile" evidence="9">
    <location>
        <position position="34"/>
    </location>
</feature>
<dbReference type="PANTHER" id="PTHR45663">
    <property type="entry name" value="GEO12009P1"/>
    <property type="match status" value="1"/>
</dbReference>
<dbReference type="EMBL" id="JACOPH010000002">
    <property type="protein sequence ID" value="MBC5713404.1"/>
    <property type="molecule type" value="Genomic_DNA"/>
</dbReference>
<protein>
    <recommendedName>
        <fullName evidence="2 7">Thioredoxin</fullName>
    </recommendedName>
</protein>
<dbReference type="CDD" id="cd02947">
    <property type="entry name" value="TRX_family"/>
    <property type="match status" value="1"/>
</dbReference>
<dbReference type="PROSITE" id="PS51352">
    <property type="entry name" value="THIOREDOXIN_2"/>
    <property type="match status" value="1"/>
</dbReference>
<evidence type="ECO:0000256" key="6">
    <source>
        <dbReference type="ARBA" id="ARBA00023284"/>
    </source>
</evidence>
<dbReference type="GO" id="GO:0005829">
    <property type="term" value="C:cytosol"/>
    <property type="evidence" value="ECO:0007669"/>
    <property type="project" value="TreeGrafter"/>
</dbReference>
<evidence type="ECO:0000256" key="7">
    <source>
        <dbReference type="NCBIfam" id="TIGR01068"/>
    </source>
</evidence>
<dbReference type="GO" id="GO:0015035">
    <property type="term" value="F:protein-disulfide reductase activity"/>
    <property type="evidence" value="ECO:0007669"/>
    <property type="project" value="UniProtKB-UniRule"/>
</dbReference>
<evidence type="ECO:0000256" key="9">
    <source>
        <dbReference type="PIRSR" id="PIRSR000077-1"/>
    </source>
</evidence>
<evidence type="ECO:0000313" key="12">
    <source>
        <dbReference type="EMBL" id="MBC5713404.1"/>
    </source>
</evidence>
<feature type="domain" description="Thioredoxin" evidence="11">
    <location>
        <begin position="1"/>
        <end position="106"/>
    </location>
</feature>
<dbReference type="Gene3D" id="3.40.30.10">
    <property type="entry name" value="Glutaredoxin"/>
    <property type="match status" value="1"/>
</dbReference>
<feature type="site" description="Contributes to redox potential value" evidence="9">
    <location>
        <position position="33"/>
    </location>
</feature>
<dbReference type="NCBIfam" id="TIGR01068">
    <property type="entry name" value="thioredoxin"/>
    <property type="match status" value="1"/>
</dbReference>
<dbReference type="InterPro" id="IPR005746">
    <property type="entry name" value="Thioredoxin"/>
</dbReference>
<feature type="site" description="Deprotonates C-terminal active site Cys" evidence="9">
    <location>
        <position position="25"/>
    </location>
</feature>
<accession>A0A923LNW1</accession>
<dbReference type="Proteomes" id="UP000606720">
    <property type="component" value="Unassembled WGS sequence"/>
</dbReference>
<dbReference type="GO" id="GO:0045454">
    <property type="term" value="P:cell redox homeostasis"/>
    <property type="evidence" value="ECO:0007669"/>
    <property type="project" value="TreeGrafter"/>
</dbReference>
<evidence type="ECO:0000256" key="1">
    <source>
        <dbReference type="ARBA" id="ARBA00008987"/>
    </source>
</evidence>
<gene>
    <name evidence="12" type="primary">trxA</name>
    <name evidence="12" type="ORF">H8S17_04110</name>
</gene>
<evidence type="ECO:0000256" key="2">
    <source>
        <dbReference type="ARBA" id="ARBA00020570"/>
    </source>
</evidence>
<keyword evidence="3" id="KW-0813">Transport</keyword>
<dbReference type="InterPro" id="IPR036249">
    <property type="entry name" value="Thioredoxin-like_sf"/>
</dbReference>
<organism evidence="12 13">
    <name type="scientific">Roseburia zhanii</name>
    <dbReference type="NCBI Taxonomy" id="2763064"/>
    <lineage>
        <taxon>Bacteria</taxon>
        <taxon>Bacillati</taxon>
        <taxon>Bacillota</taxon>
        <taxon>Clostridia</taxon>
        <taxon>Lachnospirales</taxon>
        <taxon>Lachnospiraceae</taxon>
        <taxon>Roseburia</taxon>
    </lineage>
</organism>
<feature type="disulfide bond" description="Redox-active" evidence="10">
    <location>
        <begin position="31"/>
        <end position="34"/>
    </location>
</feature>
<evidence type="ECO:0000256" key="10">
    <source>
        <dbReference type="PIRSR" id="PIRSR000077-4"/>
    </source>
</evidence>
<comment type="caution">
    <text evidence="12">The sequence shown here is derived from an EMBL/GenBank/DDBJ whole genome shotgun (WGS) entry which is preliminary data.</text>
</comment>
<keyword evidence="6 10" id="KW-0676">Redox-active center</keyword>
<dbReference type="InterPro" id="IPR013766">
    <property type="entry name" value="Thioredoxin_domain"/>
</dbReference>
<dbReference type="AlphaFoldDB" id="A0A923LNW1"/>
<keyword evidence="5 10" id="KW-1015">Disulfide bond</keyword>
<evidence type="ECO:0000256" key="8">
    <source>
        <dbReference type="PIRNR" id="PIRNR000077"/>
    </source>
</evidence>
<proteinExistence type="inferred from homology"/>
<evidence type="ECO:0000313" key="13">
    <source>
        <dbReference type="Proteomes" id="UP000606720"/>
    </source>
</evidence>
<keyword evidence="4" id="KW-0249">Electron transport</keyword>
<feature type="active site" description="Nucleophile" evidence="9">
    <location>
        <position position="31"/>
    </location>
</feature>
<comment type="similarity">
    <text evidence="1 8">Belongs to the thioredoxin family.</text>
</comment>
<dbReference type="FunFam" id="3.40.30.10:FF:000001">
    <property type="entry name" value="Thioredoxin"/>
    <property type="match status" value="1"/>
</dbReference>
<dbReference type="PANTHER" id="PTHR45663:SF11">
    <property type="entry name" value="GEO12009P1"/>
    <property type="match status" value="1"/>
</dbReference>
<evidence type="ECO:0000259" key="11">
    <source>
        <dbReference type="PROSITE" id="PS51352"/>
    </source>
</evidence>
<sequence>MEMTTITKDNFDDEVLACKVPVILDFWAEWCMPCKMQSMILEEFVKEMGDAVKIGKVNVDEEAALALKYQIMSIPTLVLMDKGVFVKRVSGVQQLEELKDFVAGIA</sequence>
<dbReference type="Pfam" id="PF00085">
    <property type="entry name" value="Thioredoxin"/>
    <property type="match status" value="1"/>
</dbReference>
<evidence type="ECO:0000256" key="3">
    <source>
        <dbReference type="ARBA" id="ARBA00022448"/>
    </source>
</evidence>
<keyword evidence="13" id="KW-1185">Reference proteome</keyword>
<feature type="site" description="Contributes to redox potential value" evidence="9">
    <location>
        <position position="32"/>
    </location>
</feature>